<accession>A0A840R9A7</accession>
<dbReference type="AlphaFoldDB" id="A0A840R9A7"/>
<protein>
    <submittedName>
        <fullName evidence="2">CDP-glucose 4,6-dehydratase</fullName>
        <ecNumber evidence="2">4.2.1.45</ecNumber>
    </submittedName>
</protein>
<organism evidence="2 3">
    <name type="scientific">Silvimonas terrae</name>
    <dbReference type="NCBI Taxonomy" id="300266"/>
    <lineage>
        <taxon>Bacteria</taxon>
        <taxon>Pseudomonadati</taxon>
        <taxon>Pseudomonadota</taxon>
        <taxon>Betaproteobacteria</taxon>
        <taxon>Neisseriales</taxon>
        <taxon>Chitinibacteraceae</taxon>
        <taxon>Silvimonas</taxon>
    </lineage>
</organism>
<dbReference type="NCBIfam" id="TIGR02622">
    <property type="entry name" value="CDP_4_6_dhtase"/>
    <property type="match status" value="1"/>
</dbReference>
<dbReference type="InterPro" id="IPR013445">
    <property type="entry name" value="CDP_4_6_deHydtase"/>
</dbReference>
<dbReference type="RefSeq" id="WP_184097459.1">
    <property type="nucleotide sequence ID" value="NZ_JACHHN010000001.1"/>
</dbReference>
<comment type="caution">
    <text evidence="2">The sequence shown here is derived from an EMBL/GenBank/DDBJ whole genome shotgun (WGS) entry which is preliminary data.</text>
</comment>
<dbReference type="InterPro" id="IPR016040">
    <property type="entry name" value="NAD(P)-bd_dom"/>
</dbReference>
<evidence type="ECO:0000313" key="3">
    <source>
        <dbReference type="Proteomes" id="UP000543030"/>
    </source>
</evidence>
<reference evidence="2 3" key="1">
    <citation type="submission" date="2020-08" db="EMBL/GenBank/DDBJ databases">
        <title>Genomic Encyclopedia of Type Strains, Phase IV (KMG-IV): sequencing the most valuable type-strain genomes for metagenomic binning, comparative biology and taxonomic classification.</title>
        <authorList>
            <person name="Goeker M."/>
        </authorList>
    </citation>
    <scope>NUCLEOTIDE SEQUENCE [LARGE SCALE GENOMIC DNA]</scope>
    <source>
        <strain evidence="2 3">DSM 18233</strain>
    </source>
</reference>
<dbReference type="Gene3D" id="3.90.25.10">
    <property type="entry name" value="UDP-galactose 4-epimerase, domain 1"/>
    <property type="match status" value="1"/>
</dbReference>
<dbReference type="EMBL" id="JACHHN010000001">
    <property type="protein sequence ID" value="MBB5189935.1"/>
    <property type="molecule type" value="Genomic_DNA"/>
</dbReference>
<keyword evidence="3" id="KW-1185">Reference proteome</keyword>
<dbReference type="Proteomes" id="UP000543030">
    <property type="component" value="Unassembled WGS sequence"/>
</dbReference>
<dbReference type="EC" id="4.2.1.45" evidence="2"/>
<dbReference type="Gene3D" id="3.40.50.720">
    <property type="entry name" value="NAD(P)-binding Rossmann-like Domain"/>
    <property type="match status" value="1"/>
</dbReference>
<dbReference type="PANTHER" id="PTHR43000">
    <property type="entry name" value="DTDP-D-GLUCOSE 4,6-DEHYDRATASE-RELATED"/>
    <property type="match status" value="1"/>
</dbReference>
<dbReference type="GO" id="GO:0047733">
    <property type="term" value="F:CDP-glucose 4,6-dehydratase activity"/>
    <property type="evidence" value="ECO:0007669"/>
    <property type="project" value="UniProtKB-EC"/>
</dbReference>
<keyword evidence="2" id="KW-0456">Lyase</keyword>
<evidence type="ECO:0000313" key="2">
    <source>
        <dbReference type="EMBL" id="MBB5189935.1"/>
    </source>
</evidence>
<dbReference type="SUPFAM" id="SSF51735">
    <property type="entry name" value="NAD(P)-binding Rossmann-fold domains"/>
    <property type="match status" value="1"/>
</dbReference>
<evidence type="ECO:0000259" key="1">
    <source>
        <dbReference type="Pfam" id="PF16363"/>
    </source>
</evidence>
<proteinExistence type="predicted"/>
<gene>
    <name evidence="2" type="ORF">HNQ50_000645</name>
</gene>
<dbReference type="InterPro" id="IPR036291">
    <property type="entry name" value="NAD(P)-bd_dom_sf"/>
</dbReference>
<sequence length="357" mass="39088">MFNDIYQGCRVFVTGHTGFKGSWLALWLQQLGAQVEGYALPPEAGEPAHWSALGLDCGSTLADIRDAGVLQQSIERARPEIVFHLAAQPLVLASYQDPLTTWQTNVMGTANVLEACRAVDSVKAVVVITTDKCYENKEWSWGYRETDTLGGHDPYSASKAAAELVAASYRSSFAERAGAPRLLIATARAGNVIGGGDWAQNRLIPDVARAVAVGQRVDIRNPLAIRPWQHVLESLSAYLLIGERLLAGDETVACAWNVGPLESDIASVGEVLTQLGRLWPAVAWQQVGAVAHETSALRLDSSHIRTRLGWQPVWRLQQALAQTGSWYQDWMRGELISLQQLQQYQHDAALAGLVWAR</sequence>
<name>A0A840R9A7_9NEIS</name>
<dbReference type="Pfam" id="PF16363">
    <property type="entry name" value="GDP_Man_Dehyd"/>
    <property type="match status" value="1"/>
</dbReference>
<feature type="domain" description="NAD(P)-binding" evidence="1">
    <location>
        <begin position="12"/>
        <end position="322"/>
    </location>
</feature>